<dbReference type="GO" id="GO:0016757">
    <property type="term" value="F:glycosyltransferase activity"/>
    <property type="evidence" value="ECO:0007669"/>
    <property type="project" value="UniProtKB-KW"/>
</dbReference>
<comment type="caution">
    <text evidence="4">The sequence shown here is derived from an EMBL/GenBank/DDBJ whole genome shotgun (WGS) entry which is preliminary data.</text>
</comment>
<dbReference type="EMBL" id="DVGZ01000001">
    <property type="protein sequence ID" value="HIR46048.1"/>
    <property type="molecule type" value="Genomic_DNA"/>
</dbReference>
<evidence type="ECO:0000256" key="2">
    <source>
        <dbReference type="ARBA" id="ARBA00022679"/>
    </source>
</evidence>
<evidence type="ECO:0000313" key="4">
    <source>
        <dbReference type="EMBL" id="HIR46048.1"/>
    </source>
</evidence>
<evidence type="ECO:0000259" key="3">
    <source>
        <dbReference type="Pfam" id="PF00535"/>
    </source>
</evidence>
<dbReference type="Proteomes" id="UP000824242">
    <property type="component" value="Unassembled WGS sequence"/>
</dbReference>
<sequence length="354" mass="40299">MAKVSVVVPIYRVEQYLEQCVNSLLHQTLTDLEILLVNDASPDRSLEIARRFESDPRVRVIDKPHGGLGDTRNWGAREATGEYLAFVDSDDWLEEDAFERLAAAADADGADLTVFQFVRENVTDGMSRVCSLPIDPAAPREEIARRVLAELIGPGPDSGAWRNVEMLGCAWRRLYRRDWFLQNRLSYYKEQEIMLEDLPVSIQAHALAGRVLFVDGAYYHYRYNPDSLSTRYRPGKMEMLLRCYEVVERFLASQGLQEEYGERHLAWLLRSGAHSALVNAFSPNNPASFTGRWKEVRGILRQPLVRKAAASGYLKACTKADRLIRLVIRTGMTLPAYVFYSAYSRSLRRDAGKK</sequence>
<organism evidence="4 5">
    <name type="scientific">Candidatus Caccousia avicola</name>
    <dbReference type="NCBI Taxonomy" id="2840721"/>
    <lineage>
        <taxon>Bacteria</taxon>
        <taxon>Bacillati</taxon>
        <taxon>Bacillota</taxon>
        <taxon>Clostridia</taxon>
        <taxon>Eubacteriales</taxon>
        <taxon>Oscillospiraceae</taxon>
        <taxon>Oscillospiraceae incertae sedis</taxon>
        <taxon>Candidatus Caccousia</taxon>
    </lineage>
</organism>
<keyword evidence="1" id="KW-0328">Glycosyltransferase</keyword>
<proteinExistence type="predicted"/>
<dbReference type="AlphaFoldDB" id="A0A9D1DDW5"/>
<dbReference type="PANTHER" id="PTHR22916">
    <property type="entry name" value="GLYCOSYLTRANSFERASE"/>
    <property type="match status" value="1"/>
</dbReference>
<protein>
    <submittedName>
        <fullName evidence="4">Glycosyltransferase</fullName>
    </submittedName>
</protein>
<dbReference type="Pfam" id="PF00535">
    <property type="entry name" value="Glycos_transf_2"/>
    <property type="match status" value="1"/>
</dbReference>
<dbReference type="SUPFAM" id="SSF53448">
    <property type="entry name" value="Nucleotide-diphospho-sugar transferases"/>
    <property type="match status" value="1"/>
</dbReference>
<reference evidence="4" key="2">
    <citation type="journal article" date="2021" name="PeerJ">
        <title>Extensive microbial diversity within the chicken gut microbiome revealed by metagenomics and culture.</title>
        <authorList>
            <person name="Gilroy R."/>
            <person name="Ravi A."/>
            <person name="Getino M."/>
            <person name="Pursley I."/>
            <person name="Horton D.L."/>
            <person name="Alikhan N.F."/>
            <person name="Baker D."/>
            <person name="Gharbi K."/>
            <person name="Hall N."/>
            <person name="Watson M."/>
            <person name="Adriaenssens E.M."/>
            <person name="Foster-Nyarko E."/>
            <person name="Jarju S."/>
            <person name="Secka A."/>
            <person name="Antonio M."/>
            <person name="Oren A."/>
            <person name="Chaudhuri R.R."/>
            <person name="La Ragione R."/>
            <person name="Hildebrand F."/>
            <person name="Pallen M.J."/>
        </authorList>
    </citation>
    <scope>NUCLEOTIDE SEQUENCE</scope>
    <source>
        <strain evidence="4">ChiSxjej1B13-7958</strain>
    </source>
</reference>
<feature type="domain" description="Glycosyltransferase 2-like" evidence="3">
    <location>
        <begin position="5"/>
        <end position="133"/>
    </location>
</feature>
<dbReference type="InterPro" id="IPR001173">
    <property type="entry name" value="Glyco_trans_2-like"/>
</dbReference>
<evidence type="ECO:0000313" key="5">
    <source>
        <dbReference type="Proteomes" id="UP000824242"/>
    </source>
</evidence>
<dbReference type="PANTHER" id="PTHR22916:SF51">
    <property type="entry name" value="GLYCOSYLTRANSFERASE EPSH-RELATED"/>
    <property type="match status" value="1"/>
</dbReference>
<name>A0A9D1DDW5_9FIRM</name>
<gene>
    <name evidence="4" type="ORF">IAB89_00075</name>
</gene>
<accession>A0A9D1DDW5</accession>
<keyword evidence="2" id="KW-0808">Transferase</keyword>
<dbReference type="InterPro" id="IPR029044">
    <property type="entry name" value="Nucleotide-diphossugar_trans"/>
</dbReference>
<reference evidence="4" key="1">
    <citation type="submission" date="2020-10" db="EMBL/GenBank/DDBJ databases">
        <authorList>
            <person name="Gilroy R."/>
        </authorList>
    </citation>
    <scope>NUCLEOTIDE SEQUENCE</scope>
    <source>
        <strain evidence="4">ChiSxjej1B13-7958</strain>
    </source>
</reference>
<evidence type="ECO:0000256" key="1">
    <source>
        <dbReference type="ARBA" id="ARBA00022676"/>
    </source>
</evidence>
<dbReference type="CDD" id="cd00761">
    <property type="entry name" value="Glyco_tranf_GTA_type"/>
    <property type="match status" value="1"/>
</dbReference>
<dbReference type="Gene3D" id="3.90.550.10">
    <property type="entry name" value="Spore Coat Polysaccharide Biosynthesis Protein SpsA, Chain A"/>
    <property type="match status" value="1"/>
</dbReference>